<accession>A6HVM9</accession>
<protein>
    <submittedName>
        <fullName evidence="1">RCG28698</fullName>
    </submittedName>
</protein>
<dbReference type="AlphaFoldDB" id="A6HVM9"/>
<dbReference type="Proteomes" id="UP000234681">
    <property type="component" value="Chromosome 2"/>
</dbReference>
<name>A6HVM9_RAT</name>
<sequence>MLLCALHSTSLSIPGQRGCGFHLVKKSMLIIQAHLRRNPPGHVWLKRSCGILWAELLQVVSRSTDGNVLVPSIKKIVTDFYVLDLDKIHLP</sequence>
<gene>
    <name evidence="1" type="ORF">rCG_28698</name>
</gene>
<evidence type="ECO:0000313" key="1">
    <source>
        <dbReference type="EMBL" id="EDL82165.1"/>
    </source>
</evidence>
<proteinExistence type="predicted"/>
<evidence type="ECO:0000313" key="2">
    <source>
        <dbReference type="Proteomes" id="UP000234681"/>
    </source>
</evidence>
<organism evidence="1 2">
    <name type="scientific">Rattus norvegicus</name>
    <name type="common">Rat</name>
    <dbReference type="NCBI Taxonomy" id="10116"/>
    <lineage>
        <taxon>Eukaryota</taxon>
        <taxon>Metazoa</taxon>
        <taxon>Chordata</taxon>
        <taxon>Craniata</taxon>
        <taxon>Vertebrata</taxon>
        <taxon>Euteleostomi</taxon>
        <taxon>Mammalia</taxon>
        <taxon>Eutheria</taxon>
        <taxon>Euarchontoglires</taxon>
        <taxon>Glires</taxon>
        <taxon>Rodentia</taxon>
        <taxon>Myomorpha</taxon>
        <taxon>Muroidea</taxon>
        <taxon>Muridae</taxon>
        <taxon>Murinae</taxon>
        <taxon>Rattus</taxon>
    </lineage>
</organism>
<reference evidence="2" key="1">
    <citation type="submission" date="2005-09" db="EMBL/GenBank/DDBJ databases">
        <authorList>
            <person name="Mural R.J."/>
            <person name="Li P.W."/>
            <person name="Adams M.D."/>
            <person name="Amanatides P.G."/>
            <person name="Baden-Tillson H."/>
            <person name="Barnstead M."/>
            <person name="Chin S.H."/>
            <person name="Dew I."/>
            <person name="Evans C.A."/>
            <person name="Ferriera S."/>
            <person name="Flanigan M."/>
            <person name="Fosler C."/>
            <person name="Glodek A."/>
            <person name="Gu Z."/>
            <person name="Holt R.A."/>
            <person name="Jennings D."/>
            <person name="Kraft C.L."/>
            <person name="Lu F."/>
            <person name="Nguyen T."/>
            <person name="Nusskern D.R."/>
            <person name="Pfannkoch C.M."/>
            <person name="Sitter C."/>
            <person name="Sutton G.G."/>
            <person name="Venter J.C."/>
            <person name="Wang Z."/>
            <person name="Woodage T."/>
            <person name="Zheng X.H."/>
            <person name="Zhong F."/>
        </authorList>
    </citation>
    <scope>NUCLEOTIDE SEQUENCE [LARGE SCALE GENOMIC DNA]</scope>
    <source>
        <strain>BN</strain>
        <strain evidence="2">Sprague-Dawley</strain>
    </source>
</reference>
<dbReference type="EMBL" id="CH473952">
    <property type="protein sequence ID" value="EDL82165.1"/>
    <property type="molecule type" value="Genomic_DNA"/>
</dbReference>